<dbReference type="RefSeq" id="WP_089060601.1">
    <property type="nucleotide sequence ID" value="NZ_CP022315.1"/>
</dbReference>
<reference evidence="6 7" key="1">
    <citation type="submission" date="2017-07" db="EMBL/GenBank/DDBJ databases">
        <title>Virgibacillus sp. LM2416.</title>
        <authorList>
            <person name="Tak E.J."/>
            <person name="Bae J.-W."/>
        </authorList>
    </citation>
    <scope>NUCLEOTIDE SEQUENCE [LARGE SCALE GENOMIC DNA]</scope>
    <source>
        <strain evidence="6 7">LM2416</strain>
    </source>
</reference>
<keyword evidence="2" id="KW-0479">Metal-binding</keyword>
<evidence type="ECO:0000256" key="3">
    <source>
        <dbReference type="ARBA" id="ARBA00022729"/>
    </source>
</evidence>
<dbReference type="InterPro" id="IPR013780">
    <property type="entry name" value="Glyco_hydro_b"/>
</dbReference>
<dbReference type="Gene3D" id="3.20.20.80">
    <property type="entry name" value="Glycosidases"/>
    <property type="match status" value="1"/>
</dbReference>
<dbReference type="Gene3D" id="2.60.40.1180">
    <property type="entry name" value="Golgi alpha-mannosidase II"/>
    <property type="match status" value="1"/>
</dbReference>
<dbReference type="InterPro" id="IPR054174">
    <property type="entry name" value="Alpha-amylase-like_C"/>
</dbReference>
<dbReference type="KEGG" id="vil:CFK37_03605"/>
<keyword evidence="4" id="KW-1133">Transmembrane helix</keyword>
<dbReference type="Pfam" id="PF22026">
    <property type="entry name" value="Alpha-amylase_C_2"/>
    <property type="match status" value="1"/>
</dbReference>
<keyword evidence="3" id="KW-0732">Signal</keyword>
<evidence type="ECO:0000259" key="5">
    <source>
        <dbReference type="Pfam" id="PF22026"/>
    </source>
</evidence>
<evidence type="ECO:0000256" key="1">
    <source>
        <dbReference type="ARBA" id="ARBA00001913"/>
    </source>
</evidence>
<dbReference type="SUPFAM" id="SSF51445">
    <property type="entry name" value="(Trans)glycosidases"/>
    <property type="match status" value="1"/>
</dbReference>
<gene>
    <name evidence="6" type="ORF">CFK37_03605</name>
</gene>
<proteinExistence type="predicted"/>
<protein>
    <recommendedName>
        <fullName evidence="5">Alpha-amylase-like C-terminal domain-containing protein</fullName>
    </recommendedName>
</protein>
<name>A0A220TZ76_9BACI</name>
<dbReference type="OrthoDB" id="9805159at2"/>
<dbReference type="PANTHER" id="PTHR10357:SF215">
    <property type="entry name" value="ALPHA-AMYLASE 1"/>
    <property type="match status" value="1"/>
</dbReference>
<feature type="domain" description="Alpha-amylase-like C-terminal" evidence="5">
    <location>
        <begin position="112"/>
        <end position="188"/>
    </location>
</feature>
<evidence type="ECO:0000256" key="4">
    <source>
        <dbReference type="SAM" id="Phobius"/>
    </source>
</evidence>
<feature type="transmembrane region" description="Helical" evidence="4">
    <location>
        <begin position="198"/>
        <end position="220"/>
    </location>
</feature>
<keyword evidence="7" id="KW-1185">Reference proteome</keyword>
<dbReference type="InterPro" id="IPR017853">
    <property type="entry name" value="GH"/>
</dbReference>
<evidence type="ECO:0000313" key="7">
    <source>
        <dbReference type="Proteomes" id="UP000198312"/>
    </source>
</evidence>
<dbReference type="Proteomes" id="UP000198312">
    <property type="component" value="Chromosome"/>
</dbReference>
<dbReference type="AlphaFoldDB" id="A0A220TZ76"/>
<keyword evidence="4" id="KW-0472">Membrane</keyword>
<keyword evidence="4" id="KW-0812">Transmembrane</keyword>
<sequence>MVPPVKKLYETWLNTGKREGLLYVDNAYTDRFTRKVVEGHLNPETTWKLALTYMYTTPGVPIVFQGSEIPMDGDTMEDVLKMVQFNSGSDKIQKFFQRISAIRKQFPVLSYGDFNLVDSKGALSVFKRTYKDKTMFISFNNDTETKTVSVKDVPEGMQLNGLLGDNIVRENEQDEYKIALDRESVEIYTIEEDKGLNWLFIGMVVGIFVAFVIFIMILSYKQRKRNGKSLMI</sequence>
<accession>A0A220TZ76</accession>
<dbReference type="EMBL" id="CP022315">
    <property type="protein sequence ID" value="ASK61324.1"/>
    <property type="molecule type" value="Genomic_DNA"/>
</dbReference>
<organism evidence="6 7">
    <name type="scientific">Virgibacillus phasianinus</name>
    <dbReference type="NCBI Taxonomy" id="2017483"/>
    <lineage>
        <taxon>Bacteria</taxon>
        <taxon>Bacillati</taxon>
        <taxon>Bacillota</taxon>
        <taxon>Bacilli</taxon>
        <taxon>Bacillales</taxon>
        <taxon>Bacillaceae</taxon>
        <taxon>Virgibacillus</taxon>
    </lineage>
</organism>
<evidence type="ECO:0000256" key="2">
    <source>
        <dbReference type="ARBA" id="ARBA00022723"/>
    </source>
</evidence>
<dbReference type="PANTHER" id="PTHR10357">
    <property type="entry name" value="ALPHA-AMYLASE FAMILY MEMBER"/>
    <property type="match status" value="1"/>
</dbReference>
<comment type="cofactor">
    <cofactor evidence="1">
        <name>Ca(2+)</name>
        <dbReference type="ChEBI" id="CHEBI:29108"/>
    </cofactor>
</comment>
<dbReference type="SUPFAM" id="SSF51011">
    <property type="entry name" value="Glycosyl hydrolase domain"/>
    <property type="match status" value="1"/>
</dbReference>
<dbReference type="GO" id="GO:0046872">
    <property type="term" value="F:metal ion binding"/>
    <property type="evidence" value="ECO:0007669"/>
    <property type="project" value="UniProtKB-KW"/>
</dbReference>
<evidence type="ECO:0000313" key="6">
    <source>
        <dbReference type="EMBL" id="ASK61324.1"/>
    </source>
</evidence>